<dbReference type="InterPro" id="IPR048064">
    <property type="entry name" value="USF3_bHLH"/>
</dbReference>
<dbReference type="OrthoDB" id="690068at2759"/>
<dbReference type="CDD" id="cd18910">
    <property type="entry name" value="bHLHzip_USF3"/>
    <property type="match status" value="1"/>
</dbReference>
<dbReference type="Gene3D" id="4.10.280.10">
    <property type="entry name" value="Helix-loop-helix DNA-binding domain"/>
    <property type="match status" value="1"/>
</dbReference>
<feature type="compositionally biased region" description="Basic and acidic residues" evidence="1">
    <location>
        <begin position="1589"/>
        <end position="1603"/>
    </location>
</feature>
<feature type="compositionally biased region" description="Polar residues" evidence="1">
    <location>
        <begin position="1298"/>
        <end position="1311"/>
    </location>
</feature>
<feature type="region of interest" description="Disordered" evidence="1">
    <location>
        <begin position="434"/>
        <end position="516"/>
    </location>
</feature>
<evidence type="ECO:0000313" key="3">
    <source>
        <dbReference type="EnsemblMetazoa" id="XP_038062886.1"/>
    </source>
</evidence>
<feature type="compositionally biased region" description="Polar residues" evidence="1">
    <location>
        <begin position="454"/>
        <end position="470"/>
    </location>
</feature>
<dbReference type="RefSeq" id="XP_038062886.1">
    <property type="nucleotide sequence ID" value="XM_038206958.1"/>
</dbReference>
<feature type="region of interest" description="Disordered" evidence="1">
    <location>
        <begin position="1401"/>
        <end position="1797"/>
    </location>
</feature>
<feature type="compositionally biased region" description="Polar residues" evidence="1">
    <location>
        <begin position="1997"/>
        <end position="2046"/>
    </location>
</feature>
<dbReference type="OMA" id="HANTMRR"/>
<feature type="region of interest" description="Disordered" evidence="1">
    <location>
        <begin position="1277"/>
        <end position="1311"/>
    </location>
</feature>
<feature type="compositionally biased region" description="Polar residues" evidence="1">
    <location>
        <begin position="1077"/>
        <end position="1088"/>
    </location>
</feature>
<name>A0A914AH85_PATMI</name>
<feature type="region of interest" description="Disordered" evidence="1">
    <location>
        <begin position="1814"/>
        <end position="1887"/>
    </location>
</feature>
<dbReference type="InterPro" id="IPR036638">
    <property type="entry name" value="HLH_DNA-bd_sf"/>
</dbReference>
<feature type="region of interest" description="Disordered" evidence="1">
    <location>
        <begin position="726"/>
        <end position="745"/>
    </location>
</feature>
<feature type="domain" description="BHLH" evidence="2">
    <location>
        <begin position="76"/>
        <end position="127"/>
    </location>
</feature>
<reference evidence="3" key="1">
    <citation type="submission" date="2022-11" db="UniProtKB">
        <authorList>
            <consortium name="EnsemblMetazoa"/>
        </authorList>
    </citation>
    <scope>IDENTIFICATION</scope>
</reference>
<dbReference type="GeneID" id="119733372"/>
<dbReference type="EnsemblMetazoa" id="XM_038206958.1">
    <property type="protein sequence ID" value="XP_038062886.1"/>
    <property type="gene ID" value="LOC119733372"/>
</dbReference>
<feature type="compositionally biased region" description="Polar residues" evidence="1">
    <location>
        <begin position="1938"/>
        <end position="1958"/>
    </location>
</feature>
<protein>
    <recommendedName>
        <fullName evidence="2">BHLH domain-containing protein</fullName>
    </recommendedName>
</protein>
<feature type="compositionally biased region" description="Polar residues" evidence="1">
    <location>
        <begin position="1116"/>
        <end position="1142"/>
    </location>
</feature>
<evidence type="ECO:0000256" key="1">
    <source>
        <dbReference type="SAM" id="MobiDB-lite"/>
    </source>
</evidence>
<feature type="compositionally biased region" description="Polar residues" evidence="1">
    <location>
        <begin position="1857"/>
        <end position="1876"/>
    </location>
</feature>
<feature type="compositionally biased region" description="Polar residues" evidence="1">
    <location>
        <begin position="1159"/>
        <end position="1195"/>
    </location>
</feature>
<evidence type="ECO:0000313" key="4">
    <source>
        <dbReference type="Proteomes" id="UP000887568"/>
    </source>
</evidence>
<feature type="compositionally biased region" description="Polar residues" evidence="1">
    <location>
        <begin position="1733"/>
        <end position="1745"/>
    </location>
</feature>
<dbReference type="InterPro" id="IPR011598">
    <property type="entry name" value="bHLH_dom"/>
</dbReference>
<dbReference type="PROSITE" id="PS50888">
    <property type="entry name" value="BHLH"/>
    <property type="match status" value="1"/>
</dbReference>
<feature type="compositionally biased region" description="Polar residues" evidence="1">
    <location>
        <begin position="1401"/>
        <end position="1422"/>
    </location>
</feature>
<feature type="compositionally biased region" description="Polar residues" evidence="1">
    <location>
        <begin position="2084"/>
        <end position="2096"/>
    </location>
</feature>
<feature type="region of interest" description="Disordered" evidence="1">
    <location>
        <begin position="817"/>
        <end position="892"/>
    </location>
</feature>
<feature type="compositionally biased region" description="Polar residues" evidence="1">
    <location>
        <begin position="1752"/>
        <end position="1778"/>
    </location>
</feature>
<feature type="compositionally biased region" description="Low complexity" evidence="1">
    <location>
        <begin position="1605"/>
        <end position="1618"/>
    </location>
</feature>
<dbReference type="SMART" id="SM00353">
    <property type="entry name" value="HLH"/>
    <property type="match status" value="1"/>
</dbReference>
<dbReference type="GO" id="GO:0046983">
    <property type="term" value="F:protein dimerization activity"/>
    <property type="evidence" value="ECO:0007669"/>
    <property type="project" value="InterPro"/>
</dbReference>
<feature type="compositionally biased region" description="Polar residues" evidence="1">
    <location>
        <begin position="1565"/>
        <end position="1576"/>
    </location>
</feature>
<feature type="compositionally biased region" description="Basic and acidic residues" evidence="1">
    <location>
        <begin position="730"/>
        <end position="745"/>
    </location>
</feature>
<feature type="region of interest" description="Disordered" evidence="1">
    <location>
        <begin position="1938"/>
        <end position="1965"/>
    </location>
</feature>
<feature type="compositionally biased region" description="Low complexity" evidence="1">
    <location>
        <begin position="1714"/>
        <end position="1726"/>
    </location>
</feature>
<feature type="compositionally biased region" description="Polar residues" evidence="1">
    <location>
        <begin position="499"/>
        <end position="509"/>
    </location>
</feature>
<dbReference type="Pfam" id="PF00010">
    <property type="entry name" value="HLH"/>
    <property type="match status" value="1"/>
</dbReference>
<dbReference type="Proteomes" id="UP000887568">
    <property type="component" value="Unplaced"/>
</dbReference>
<keyword evidence="4" id="KW-1185">Reference proteome</keyword>
<feature type="compositionally biased region" description="Polar residues" evidence="1">
    <location>
        <begin position="1278"/>
        <end position="1290"/>
    </location>
</feature>
<feature type="region of interest" description="Disordered" evidence="1">
    <location>
        <begin position="655"/>
        <end position="687"/>
    </location>
</feature>
<accession>A0A914AH85</accession>
<feature type="compositionally biased region" description="Polar residues" evidence="1">
    <location>
        <begin position="1619"/>
        <end position="1688"/>
    </location>
</feature>
<feature type="region of interest" description="Disordered" evidence="1">
    <location>
        <begin position="1997"/>
        <end position="2176"/>
    </location>
</feature>
<feature type="region of interest" description="Disordered" evidence="1">
    <location>
        <begin position="1077"/>
        <end position="1233"/>
    </location>
</feature>
<feature type="compositionally biased region" description="Low complexity" evidence="1">
    <location>
        <begin position="2097"/>
        <end position="2136"/>
    </location>
</feature>
<feature type="compositionally biased region" description="Polar residues" evidence="1">
    <location>
        <begin position="1430"/>
        <end position="1449"/>
    </location>
</feature>
<dbReference type="SUPFAM" id="SSF47459">
    <property type="entry name" value="HLH, helix-loop-helix DNA-binding domain"/>
    <property type="match status" value="1"/>
</dbReference>
<feature type="compositionally biased region" description="Polar residues" evidence="1">
    <location>
        <begin position="1819"/>
        <end position="1832"/>
    </location>
</feature>
<feature type="compositionally biased region" description="Low complexity" evidence="1">
    <location>
        <begin position="434"/>
        <end position="446"/>
    </location>
</feature>
<feature type="compositionally biased region" description="Basic residues" evidence="1">
    <location>
        <begin position="1485"/>
        <end position="1494"/>
    </location>
</feature>
<feature type="region of interest" description="Disordered" evidence="1">
    <location>
        <begin position="170"/>
        <end position="220"/>
    </location>
</feature>
<feature type="compositionally biased region" description="Low complexity" evidence="1">
    <location>
        <begin position="194"/>
        <end position="209"/>
    </location>
</feature>
<organism evidence="3 4">
    <name type="scientific">Patiria miniata</name>
    <name type="common">Bat star</name>
    <name type="synonym">Asterina miniata</name>
    <dbReference type="NCBI Taxonomy" id="46514"/>
    <lineage>
        <taxon>Eukaryota</taxon>
        <taxon>Metazoa</taxon>
        <taxon>Echinodermata</taxon>
        <taxon>Eleutherozoa</taxon>
        <taxon>Asterozoa</taxon>
        <taxon>Asteroidea</taxon>
        <taxon>Valvatacea</taxon>
        <taxon>Valvatida</taxon>
        <taxon>Asterinidae</taxon>
        <taxon>Patiria</taxon>
    </lineage>
</organism>
<feature type="compositionally biased region" description="Basic and acidic residues" evidence="1">
    <location>
        <begin position="1498"/>
        <end position="1511"/>
    </location>
</feature>
<feature type="compositionally biased region" description="Basic residues" evidence="1">
    <location>
        <begin position="834"/>
        <end position="848"/>
    </location>
</feature>
<feature type="compositionally biased region" description="Basic residues" evidence="1">
    <location>
        <begin position="858"/>
        <end position="870"/>
    </location>
</feature>
<evidence type="ECO:0000259" key="2">
    <source>
        <dbReference type="PROSITE" id="PS50888"/>
    </source>
</evidence>
<proteinExistence type="predicted"/>
<feature type="compositionally biased region" description="Low complexity" evidence="1">
    <location>
        <begin position="1209"/>
        <end position="1224"/>
    </location>
</feature>
<sequence length="2318" mass="248664">MDADDIQGHHIDENEVNRRTELITNAAEKYLNGEVTESDNATTVDTVMTQQLLTTTPLEMGLQMHNINPGVAQDRKKRDSHNEIERRRKCKINIGIIKLGDIIPICQTTKMSKNQILEQACLYIDELREKSEKLLLANTSDPEAAEEIKKLRKENEKLRSENKRYQEIIQDMETHPNGAVEQPKSRSRSRKSDSSSSSASSKMAAMQSKPHLTYLPGGPNQVTVAVQGGNQMQSHVVGGGPTTLVGNVQGTQGGMAILQPNPNGAGYILVPAVSKYQSTTVTNQSSVVVTMSGNQQATPSGMVLANQPPQSMAGSQIAVDASATVSQAQTTTGQQQQANISSTQLSTSISDTPTAQSTVVTQAVNTPITTPGNQSTVVLQGGNVQAPGQVQTVRYIVPLVPGAGQASTSQTANQAIMLTLPVRQGQNLPVRIAPSSAAPATRSSQPMILPQPASGGSSVNAQIMQGVDSTPKSKKKSSSKVKNISETETESSRTGSPSVSQTGGQQVNIATPPPGGVTVRLPVAGGGADPGNVIVNQQGQHIMVQKPGQGSAQNVIMPMQISRPVMTQNLVYIQQNGQLIPVILQQQSNPAAVPSGAQTMMQPLQPQQQPQGVNQNFVTMPLSQGNRVLQTNAGGQIIMSGPGFQNALPINAQQGTASNQSGVSLTQHQATPSNLQAGQGEDTSQQGAVLASQGLLVPKQEPMPIQEGNGLGEDSSMLAPLNILTSGQESSDRGQEDMGDYSNDRDNDILAKAAESIFSPNSLSENSPMMNFGDMPGQGPDIKPNIAPQQTISAGGIVTLQSGIQLGRDLPNTFATPLQEVAPPTEEAMETSHRHEKHKSKKKKKKKNKEKDKDKDKEKKKHHHHHHSHSKTTISTDDATPAKSDVSMEGSPIERANMIAESLLQSWMEKTDGTDEKETEAQASAALSSNFSTEALIAGSTSNLPTVSNASSVAVCGSSESTPTNSNNAFTSFPSFSFGSDILSSSMSVSGLPTYIEEEEADYSKNDNEVNSLKALTSLRDSLSTGQPVATSQEGVDSVSSLVPEQTMATSTSNQPGIVSDVPVASSASGFMLDSPTVSQASVTTSDGSGPGFISPIPSIFSLNSSIPESGIQKPESGTSTPVINENEQDPISTQVAHQSGWISHHSKASELARGLQPARSQNQPPSTSGTGAIQLPVTSQTSDTSINQPGSSGLFSPMWLSPSSNMGSKTTSTPQTPSQESPPLHFGRDMSDVASFPTNEAMQNITEATSNLPHDQPPLMDLNKTVLPRHDGLRGLQASSTSESQSPQRPSILDVTPATSGLGNLESPHSSGTIAWHHTSIDRRHKVDSPVGICTRTPEFQNPLQIESRMTPEQNLLQDTLDQGNIRHGSNMRSEISSSQSREGSIENIGLQNLMSLAESTARTSVESSNLMSTPVTSSSGRPIDNSAGKKNQTGKTFSIKTLHRTLTSEITESPKKPSSPTPAVEPPSKVKTAEKTIPPLKIKIPKGKRRSSCQKEQSEQQPDKSETGKVAKVPSTSDMDQIGKRELNPNLIDKYPWLAEGEEDDSNQASAGDFNQSREKHSFSVQNISQSSQRSGRKDSGLVMTFQRKDNKQSAKEKPKTNVDSAPSTTVASSPSIAQVHSLWNPSNNDGYNRPSISKPESCNMPSVYSSRHSDTIASNRSTANLSSSLPVQHSPQVDSQSTDMSPFSVPINRDPNPAVVEKSKAKKPSRRGSNSSSHSIRSSSEPDCSPMQSCISEHSSPSGFHDLQSHNMPSDPQQTQTLQTSNLRNPSQSPVMNLAHQQQQQQQQGSNMHDAKRYAFQQNQGQMFLHNEESRSTSGQPSNSFQNFLQPARGSDFLGQATDPPDPMDFNLNMFDNQKSGSSDPTVMNSSSESRPDSRILPGRQVHSQPVYISQSEMAQVSDPSHDIHNKSAVYTQSNMDHSARFGVSQSQTMHVQQHGQALKRMSNTPTQPSNPAKRANIHHNHHGLSHMQGQDQRQPNVSLDPHHVVSAADTRTSAHQMHQPMVSSHANTMRRTSQNERTLTSAVQSQRQTYETSQSTSRFPEVSKGRKRAQNSEQFFHGLGQGQGIDNSLRHRDSSSQDQNWPGFSTQRSSDSSEPFLPLFSSSSMTQSQNTPASTTTSSSIVASLSPSRRLRGNELPTYLPHLPGPILPSPSQSNKPHQNRNDSDISAPYNAMFGPGRPGSIPMNVGPNFPVFTEHQAPHSFNVSKTAQISGGVSVPPPPFNFNLFNDQHSQPSHVNDPPLGLPTMHLHSNPALPMDDGMASLRGNVGSRHPQSFGNNMGLLSQGATPDGRPFKVGMPMGPHFHSTFGPF</sequence>